<dbReference type="OrthoDB" id="9810181at2"/>
<reference evidence="10" key="1">
    <citation type="submission" date="2018-12" db="EMBL/GenBank/DDBJ databases">
        <title>Tengunoibacter tsumagoiensis gen. nov., sp. nov., Dictyobacter kobayashii sp. nov., D. alpinus sp. nov., and D. joshuensis sp. nov. and description of Dictyobacteraceae fam. nov. within the order Ktedonobacterales isolated from Tengu-no-mugimeshi.</title>
        <authorList>
            <person name="Wang C.M."/>
            <person name="Zheng Y."/>
            <person name="Sakai Y."/>
            <person name="Toyoda A."/>
            <person name="Minakuchi Y."/>
            <person name="Abe K."/>
            <person name="Yokota A."/>
            <person name="Yabe S."/>
        </authorList>
    </citation>
    <scope>NUCLEOTIDE SEQUENCE [LARGE SCALE GENOMIC DNA]</scope>
    <source>
        <strain evidence="10">Uno3</strain>
    </source>
</reference>
<evidence type="ECO:0000256" key="2">
    <source>
        <dbReference type="ARBA" id="ARBA00006434"/>
    </source>
</evidence>
<evidence type="ECO:0000256" key="8">
    <source>
        <dbReference type="SAM" id="Phobius"/>
    </source>
</evidence>
<dbReference type="Gene3D" id="1.20.1730.10">
    <property type="entry name" value="Sodium/glucose cotransporter"/>
    <property type="match status" value="1"/>
</dbReference>
<comment type="similarity">
    <text evidence="2 7">Belongs to the sodium:solute symporter (SSF) (TC 2.A.21) family.</text>
</comment>
<feature type="transmembrane region" description="Helical" evidence="8">
    <location>
        <begin position="202"/>
        <end position="229"/>
    </location>
</feature>
<feature type="transmembrane region" description="Helical" evidence="8">
    <location>
        <begin position="6"/>
        <end position="27"/>
    </location>
</feature>
<feature type="transmembrane region" description="Helical" evidence="8">
    <location>
        <begin position="157"/>
        <end position="181"/>
    </location>
</feature>
<dbReference type="PANTHER" id="PTHR48086">
    <property type="entry name" value="SODIUM/PROLINE SYMPORTER-RELATED"/>
    <property type="match status" value="1"/>
</dbReference>
<keyword evidence="6 8" id="KW-0472">Membrane</keyword>
<keyword evidence="5 8" id="KW-1133">Transmembrane helix</keyword>
<dbReference type="GO" id="GO:0005886">
    <property type="term" value="C:plasma membrane"/>
    <property type="evidence" value="ECO:0007669"/>
    <property type="project" value="TreeGrafter"/>
</dbReference>
<dbReference type="PROSITE" id="PS50283">
    <property type="entry name" value="NA_SOLUT_SYMP_3"/>
    <property type="match status" value="1"/>
</dbReference>
<evidence type="ECO:0000256" key="4">
    <source>
        <dbReference type="ARBA" id="ARBA00022692"/>
    </source>
</evidence>
<dbReference type="Pfam" id="PF00474">
    <property type="entry name" value="SSF"/>
    <property type="match status" value="1"/>
</dbReference>
<dbReference type="InterPro" id="IPR001734">
    <property type="entry name" value="Na/solute_symporter"/>
</dbReference>
<keyword evidence="4 8" id="KW-0812">Transmembrane</keyword>
<feature type="transmembrane region" description="Helical" evidence="8">
    <location>
        <begin position="53"/>
        <end position="78"/>
    </location>
</feature>
<dbReference type="InterPro" id="IPR050277">
    <property type="entry name" value="Sodium:Solute_Symporter"/>
</dbReference>
<feature type="transmembrane region" description="Helical" evidence="8">
    <location>
        <begin position="126"/>
        <end position="145"/>
    </location>
</feature>
<dbReference type="EMBL" id="BIFR01000001">
    <property type="protein sequence ID" value="GCE13319.1"/>
    <property type="molecule type" value="Genomic_DNA"/>
</dbReference>
<keyword evidence="10" id="KW-1185">Reference proteome</keyword>
<evidence type="ECO:0000313" key="10">
    <source>
        <dbReference type="Proteomes" id="UP000287352"/>
    </source>
</evidence>
<feature type="transmembrane region" description="Helical" evidence="8">
    <location>
        <begin position="382"/>
        <end position="400"/>
    </location>
</feature>
<evidence type="ECO:0000256" key="1">
    <source>
        <dbReference type="ARBA" id="ARBA00004141"/>
    </source>
</evidence>
<comment type="caution">
    <text evidence="9">The sequence shown here is derived from an EMBL/GenBank/DDBJ whole genome shotgun (WGS) entry which is preliminary data.</text>
</comment>
<feature type="transmembrane region" description="Helical" evidence="8">
    <location>
        <begin position="406"/>
        <end position="429"/>
    </location>
</feature>
<gene>
    <name evidence="9" type="ORF">KTT_31780</name>
</gene>
<sequence>MMKLRLDALAIFLFFFIIVTIIGFFAARWQKGNLTLLPEWGLAGRRFTSTISWFLLGGDIYTASTVIAIPGAMFSIGVVSGFFAIPYTALVYPLVFVVLSRLWLVCKRHNYITVADFVQARFGSAWLARAVAFTGLLAAMPYIALQMYGIQLAIAGLGLPLTFTIAGQTVDLPLLLAFLVLASYTYTSGLRAPVLMAFLKDAMLFVVVLALLLLIPSHFHGIAPIFAAAHMKAATTYTFSDLIPAKQQVTYISLTIGSTLALFLYPHTITGILSCHSQQVIKRISIFLPIYTLLLGVIAIAGYMAIASNIHFIADFGTNSAFPALMIQLFPSWFAGFTMATLVIIALVPASIMSIATATLFSRNIYKGFIRKQVDAYEETRVAKFASLLIKFGALLFLLLGRTTQIVYLQFLGGIWILQTLPAVFLGLYTHWFNRWALLIGWGVSMLLGTLLTLLNNRASTYTLFGLPIYIALLALLINLLLTVLLTPLFNMLDPGQRYDLTLPSDYEEEHAPPIPAETGIQPFI</sequence>
<comment type="subcellular location">
    <subcellularLocation>
        <location evidence="1">Membrane</location>
        <topology evidence="1">Multi-pass membrane protein</topology>
    </subcellularLocation>
</comment>
<evidence type="ECO:0000313" key="9">
    <source>
        <dbReference type="EMBL" id="GCE13319.1"/>
    </source>
</evidence>
<evidence type="ECO:0000256" key="7">
    <source>
        <dbReference type="RuleBase" id="RU362091"/>
    </source>
</evidence>
<name>A0A402A2P0_9CHLR</name>
<feature type="transmembrane region" description="Helical" evidence="8">
    <location>
        <begin position="467"/>
        <end position="490"/>
    </location>
</feature>
<evidence type="ECO:0000256" key="5">
    <source>
        <dbReference type="ARBA" id="ARBA00022989"/>
    </source>
</evidence>
<feature type="transmembrane region" description="Helical" evidence="8">
    <location>
        <begin position="333"/>
        <end position="361"/>
    </location>
</feature>
<evidence type="ECO:0000256" key="6">
    <source>
        <dbReference type="ARBA" id="ARBA00023136"/>
    </source>
</evidence>
<keyword evidence="3" id="KW-0813">Transport</keyword>
<feature type="transmembrane region" description="Helical" evidence="8">
    <location>
        <begin position="249"/>
        <end position="265"/>
    </location>
</feature>
<accession>A0A402A2P0</accession>
<dbReference type="InterPro" id="IPR038377">
    <property type="entry name" value="Na/Glc_symporter_sf"/>
</dbReference>
<evidence type="ECO:0000256" key="3">
    <source>
        <dbReference type="ARBA" id="ARBA00022448"/>
    </source>
</evidence>
<feature type="transmembrane region" description="Helical" evidence="8">
    <location>
        <begin position="84"/>
        <end position="105"/>
    </location>
</feature>
<dbReference type="RefSeq" id="WP_126580857.1">
    <property type="nucleotide sequence ID" value="NZ_BIFR01000001.1"/>
</dbReference>
<dbReference type="GO" id="GO:0022857">
    <property type="term" value="F:transmembrane transporter activity"/>
    <property type="evidence" value="ECO:0007669"/>
    <property type="project" value="InterPro"/>
</dbReference>
<dbReference type="Proteomes" id="UP000287352">
    <property type="component" value="Unassembled WGS sequence"/>
</dbReference>
<dbReference type="AlphaFoldDB" id="A0A402A2P0"/>
<protein>
    <submittedName>
        <fullName evidence="9">Sodium:solute symporter</fullName>
    </submittedName>
</protein>
<organism evidence="9 10">
    <name type="scientific">Tengunoibacter tsumagoiensis</name>
    <dbReference type="NCBI Taxonomy" id="2014871"/>
    <lineage>
        <taxon>Bacteria</taxon>
        <taxon>Bacillati</taxon>
        <taxon>Chloroflexota</taxon>
        <taxon>Ktedonobacteria</taxon>
        <taxon>Ktedonobacterales</taxon>
        <taxon>Dictyobacteraceae</taxon>
        <taxon>Tengunoibacter</taxon>
    </lineage>
</organism>
<feature type="transmembrane region" description="Helical" evidence="8">
    <location>
        <begin position="286"/>
        <end position="313"/>
    </location>
</feature>
<dbReference type="PANTHER" id="PTHR48086:SF8">
    <property type="entry name" value="MONOCARBOXYLIC ACID PERMEASE"/>
    <property type="match status" value="1"/>
</dbReference>
<proteinExistence type="inferred from homology"/>
<feature type="transmembrane region" description="Helical" evidence="8">
    <location>
        <begin position="436"/>
        <end position="455"/>
    </location>
</feature>